<dbReference type="Proteomes" id="UP001055072">
    <property type="component" value="Unassembled WGS sequence"/>
</dbReference>
<accession>A0ACB8UJR7</accession>
<name>A0ACB8UJR7_9APHY</name>
<keyword evidence="2" id="KW-1185">Reference proteome</keyword>
<reference evidence="1" key="1">
    <citation type="journal article" date="2021" name="Environ. Microbiol.">
        <title>Gene family expansions and transcriptome signatures uncover fungal adaptations to wood decay.</title>
        <authorList>
            <person name="Hage H."/>
            <person name="Miyauchi S."/>
            <person name="Viragh M."/>
            <person name="Drula E."/>
            <person name="Min B."/>
            <person name="Chaduli D."/>
            <person name="Navarro D."/>
            <person name="Favel A."/>
            <person name="Norest M."/>
            <person name="Lesage-Meessen L."/>
            <person name="Balint B."/>
            <person name="Merenyi Z."/>
            <person name="de Eugenio L."/>
            <person name="Morin E."/>
            <person name="Martinez A.T."/>
            <person name="Baldrian P."/>
            <person name="Stursova M."/>
            <person name="Martinez M.J."/>
            <person name="Novotny C."/>
            <person name="Magnuson J.K."/>
            <person name="Spatafora J.W."/>
            <person name="Maurice S."/>
            <person name="Pangilinan J."/>
            <person name="Andreopoulos W."/>
            <person name="LaButti K."/>
            <person name="Hundley H."/>
            <person name="Na H."/>
            <person name="Kuo A."/>
            <person name="Barry K."/>
            <person name="Lipzen A."/>
            <person name="Henrissat B."/>
            <person name="Riley R."/>
            <person name="Ahrendt S."/>
            <person name="Nagy L.G."/>
            <person name="Grigoriev I.V."/>
            <person name="Martin F."/>
            <person name="Rosso M.N."/>
        </authorList>
    </citation>
    <scope>NUCLEOTIDE SEQUENCE</scope>
    <source>
        <strain evidence="1">CBS 384.51</strain>
    </source>
</reference>
<evidence type="ECO:0000313" key="2">
    <source>
        <dbReference type="Proteomes" id="UP001055072"/>
    </source>
</evidence>
<gene>
    <name evidence="1" type="ORF">BDY19DRAFT_913727</name>
</gene>
<protein>
    <submittedName>
        <fullName evidence="1">Uncharacterized protein</fullName>
    </submittedName>
</protein>
<evidence type="ECO:0000313" key="1">
    <source>
        <dbReference type="EMBL" id="KAI0094609.1"/>
    </source>
</evidence>
<comment type="caution">
    <text evidence="1">The sequence shown here is derived from an EMBL/GenBank/DDBJ whole genome shotgun (WGS) entry which is preliminary data.</text>
</comment>
<dbReference type="EMBL" id="MU274900">
    <property type="protein sequence ID" value="KAI0094609.1"/>
    <property type="molecule type" value="Genomic_DNA"/>
</dbReference>
<organism evidence="1 2">
    <name type="scientific">Irpex rosettiformis</name>
    <dbReference type="NCBI Taxonomy" id="378272"/>
    <lineage>
        <taxon>Eukaryota</taxon>
        <taxon>Fungi</taxon>
        <taxon>Dikarya</taxon>
        <taxon>Basidiomycota</taxon>
        <taxon>Agaricomycotina</taxon>
        <taxon>Agaricomycetes</taxon>
        <taxon>Polyporales</taxon>
        <taxon>Irpicaceae</taxon>
        <taxon>Irpex</taxon>
    </lineage>
</organism>
<sequence>MFFRAIPLVFAAVAAVNAAVYDVTVGGPNGTLTFTPEALSANVGDQVVFHFHPKNHTVTQSSFANPCGQEPGGFNSGFMPVAANQTDNFPTYTITVNDTKPIWVFCDQAADTPNSHCGAGMVFSVNCPSDGSPNSFTNFKKSALAIGQQLKASASAASAAPAYTTAAPAYTTAAPAYTDTSVQWTTAAEGGYTYAAAPSVSTVTVTVTVQESTWTTTYGSYPGSADPTPVSLEGQTHEVDVGLNGTLEYSPSFVMAQPRDKIVFKFHPKNHTATQSAFASPCKPIINADGTPALDSGFMPVAANSTDIPTWTITVNDTNPLWFFCGQTGHCGKGMVFAVNPVQSSARNFSAFQTLAQVVNGTNSTGAASTNTPTNSSSSNPASGSSTVNGADRFGINAALGLGSVLAAVAFVL</sequence>
<proteinExistence type="predicted"/>